<gene>
    <name evidence="3" type="ORF">HH304_03530</name>
</gene>
<evidence type="ECO:0000259" key="2">
    <source>
        <dbReference type="Pfam" id="PF02582"/>
    </source>
</evidence>
<dbReference type="Pfam" id="PF02582">
    <property type="entry name" value="DUF155"/>
    <property type="match status" value="1"/>
</dbReference>
<organism evidence="3 4">
    <name type="scientific">Marinigracilibium pacificum</name>
    <dbReference type="NCBI Taxonomy" id="2729599"/>
    <lineage>
        <taxon>Bacteria</taxon>
        <taxon>Pseudomonadati</taxon>
        <taxon>Bacteroidota</taxon>
        <taxon>Cytophagia</taxon>
        <taxon>Cytophagales</taxon>
        <taxon>Flammeovirgaceae</taxon>
        <taxon>Marinigracilibium</taxon>
    </lineage>
</organism>
<feature type="transmembrane region" description="Helical" evidence="1">
    <location>
        <begin position="248"/>
        <end position="266"/>
    </location>
</feature>
<protein>
    <submittedName>
        <fullName evidence="3">RMD1 family protein</fullName>
    </submittedName>
</protein>
<dbReference type="Proteomes" id="UP000559010">
    <property type="component" value="Unassembled WGS sequence"/>
</dbReference>
<dbReference type="PANTHER" id="PTHR16255:SF1">
    <property type="entry name" value="REQUIRED FOR MEIOTIC NUCLEAR DIVISION PROTEIN 1 HOMOLOG"/>
    <property type="match status" value="1"/>
</dbReference>
<dbReference type="AlphaFoldDB" id="A0A848IUT9"/>
<dbReference type="RefSeq" id="WP_169678079.1">
    <property type="nucleotide sequence ID" value="NZ_JABBNU010000002.1"/>
</dbReference>
<evidence type="ECO:0000313" key="3">
    <source>
        <dbReference type="EMBL" id="NMM47456.1"/>
    </source>
</evidence>
<name>A0A848IUT9_9BACT</name>
<dbReference type="InterPro" id="IPR051624">
    <property type="entry name" value="RMD1/Sad1-interacting"/>
</dbReference>
<dbReference type="EMBL" id="JABBNU010000002">
    <property type="protein sequence ID" value="NMM47456.1"/>
    <property type="molecule type" value="Genomic_DNA"/>
</dbReference>
<sequence length="270" mass="31764">MERINQLSERKEINYFAVQLGNNIDIVMLRKETRFRVVSFSVSDIMFEAEHGGYIHIFKQGGAVFVNCSEHERLRFIEVVMPYVSEPQTEKFIDDFVVELEPEKPARFQFDYFSLPVVNTDVHKVVAINMVQSTSLDYYSEVVSKLLDQINEFSVQLELKGKLKLGRKSMLKFIGRSLNSKNAIAQQIYFFDTPDIAWDDQYLDRLNRELNNNFELKQRYRVLETKFKILEENLSVYMDIYNQKESALLEWIIIILILVEVIDTFVGKIL</sequence>
<evidence type="ECO:0000313" key="4">
    <source>
        <dbReference type="Proteomes" id="UP000559010"/>
    </source>
</evidence>
<proteinExistence type="predicted"/>
<accession>A0A848IUT9</accession>
<feature type="domain" description="DUF155" evidence="2">
    <location>
        <begin position="55"/>
        <end position="224"/>
    </location>
</feature>
<keyword evidence="1" id="KW-0472">Membrane</keyword>
<keyword evidence="1" id="KW-0812">Transmembrane</keyword>
<reference evidence="3 4" key="1">
    <citation type="submission" date="2020-04" db="EMBL/GenBank/DDBJ databases">
        <title>Flammeovirgaceae bacterium KN852 isolated from deep sea.</title>
        <authorList>
            <person name="Zhang D.-C."/>
        </authorList>
    </citation>
    <scope>NUCLEOTIDE SEQUENCE [LARGE SCALE GENOMIC DNA]</scope>
    <source>
        <strain evidence="3 4">KN852</strain>
    </source>
</reference>
<comment type="caution">
    <text evidence="3">The sequence shown here is derived from an EMBL/GenBank/DDBJ whole genome shotgun (WGS) entry which is preliminary data.</text>
</comment>
<keyword evidence="1" id="KW-1133">Transmembrane helix</keyword>
<evidence type="ECO:0000256" key="1">
    <source>
        <dbReference type="SAM" id="Phobius"/>
    </source>
</evidence>
<dbReference type="InterPro" id="IPR003734">
    <property type="entry name" value="DUF155"/>
</dbReference>
<keyword evidence="4" id="KW-1185">Reference proteome</keyword>
<dbReference type="PANTHER" id="PTHR16255">
    <property type="entry name" value="REQUIRED FOR MEIOTIC NUCLEAR DIVISION PROTEIN 1 HOMOLOG"/>
    <property type="match status" value="1"/>
</dbReference>